<feature type="compositionally biased region" description="Polar residues" evidence="7">
    <location>
        <begin position="10"/>
        <end position="32"/>
    </location>
</feature>
<dbReference type="InterPro" id="IPR039421">
    <property type="entry name" value="Type_1_exporter"/>
</dbReference>
<comment type="caution">
    <text evidence="11">The sequence shown here is derived from an EMBL/GenBank/DDBJ whole genome shotgun (WGS) entry which is preliminary data.</text>
</comment>
<evidence type="ECO:0000313" key="11">
    <source>
        <dbReference type="EMBL" id="MCC4618868.1"/>
    </source>
</evidence>
<keyword evidence="3" id="KW-0547">Nucleotide-binding</keyword>
<keyword evidence="4" id="KW-0067">ATP-binding</keyword>
<evidence type="ECO:0000256" key="5">
    <source>
        <dbReference type="ARBA" id="ARBA00022989"/>
    </source>
</evidence>
<feature type="transmembrane region" description="Helical" evidence="8">
    <location>
        <begin position="307"/>
        <end position="328"/>
    </location>
</feature>
<dbReference type="Proteomes" id="UP001199206">
    <property type="component" value="Unassembled WGS sequence"/>
</dbReference>
<evidence type="ECO:0000256" key="6">
    <source>
        <dbReference type="ARBA" id="ARBA00023136"/>
    </source>
</evidence>
<sequence>MGRKRLTIARSEQSSERNVSQPSARASETPAQRRQRGQWLDALAASATRPRRLAGMAVAVSGVLLLAQAAAIAWLLQAVQVQHLALLQLREVAAGLLLAVLGRALLTAWAQSLTGEVADVAKRELRARIARRLVQHGPVWLRRQRSGELGELSLAHTDALEGYFVGYQLARTEMLLVPPLILIAVFSVDWVVGLVLLLTAPLIPFFMMLVGWGAEAAGREQLRELARMGGHFADRLKGLGLLRVYGRGQAELSGIAAAADGVRERSLRVLRIAFLSSTVLEFFASVSVAIVALYFGLSYLGMLDLHGLPTLGAGMFCLLLAPEFFAPLRRLAAHYHDRANALAAVAESERLLEGFADNAAIAVALPLPAAAEAAQAQMPLLQARDLALRPPGAPQRVVERFSLVLEPGQRVAVIGASGSGKSTLLEGLAGWLTPEAGSVLLRPGARVGYATQRPYLFHGSIADNLRLSNPQASDARLHAVAEAAQVMRFAAHLPEGLHTVIGERGFGLSGGEARRVALARLLLREPEVLLLDEPTAFLDPDTEAALLHTLGVFARGRAVVLATHSAAVMAWADTVIDLRGASVTVESP</sequence>
<dbReference type="SUPFAM" id="SSF52540">
    <property type="entry name" value="P-loop containing nucleoside triphosphate hydrolases"/>
    <property type="match status" value="1"/>
</dbReference>
<evidence type="ECO:0000259" key="10">
    <source>
        <dbReference type="PROSITE" id="PS50929"/>
    </source>
</evidence>
<dbReference type="PANTHER" id="PTHR24221:SF261">
    <property type="entry name" value="GLUTATHIONE_L-CYSTEINE TRANSPORT SYSTEM ATP-BINDING_PERMEASE PROTEIN CYDD"/>
    <property type="match status" value="1"/>
</dbReference>
<dbReference type="Pfam" id="PF00005">
    <property type="entry name" value="ABC_tran"/>
    <property type="match status" value="1"/>
</dbReference>
<dbReference type="InterPro" id="IPR011527">
    <property type="entry name" value="ABC1_TM_dom"/>
</dbReference>
<gene>
    <name evidence="11" type="primary">cydD</name>
    <name evidence="11" type="ORF">LL965_01785</name>
</gene>
<dbReference type="InterPro" id="IPR003439">
    <property type="entry name" value="ABC_transporter-like_ATP-bd"/>
</dbReference>
<dbReference type="InterPro" id="IPR014216">
    <property type="entry name" value="ABC_transptr_CydD"/>
</dbReference>
<dbReference type="PROSITE" id="PS50893">
    <property type="entry name" value="ABC_TRANSPORTER_2"/>
    <property type="match status" value="1"/>
</dbReference>
<organism evidence="11 12">
    <name type="scientific">Xanthomonas cassavae CFBP 4642</name>
    <dbReference type="NCBI Taxonomy" id="1219375"/>
    <lineage>
        <taxon>Bacteria</taxon>
        <taxon>Pseudomonadati</taxon>
        <taxon>Pseudomonadota</taxon>
        <taxon>Gammaproteobacteria</taxon>
        <taxon>Lysobacterales</taxon>
        <taxon>Lysobacteraceae</taxon>
        <taxon>Xanthomonas</taxon>
    </lineage>
</organism>
<comment type="subcellular location">
    <subcellularLocation>
        <location evidence="1">Cell membrane</location>
        <topology evidence="1">Multi-pass membrane protein</topology>
    </subcellularLocation>
</comment>
<reference evidence="11 12" key="1">
    <citation type="submission" date="2021-10" db="EMBL/GenBank/DDBJ databases">
        <title>Genome sequencing of Xanthomonas strains from NCPPB.</title>
        <authorList>
            <person name="Hussein R."/>
            <person name="Harrison J."/>
            <person name="Studholme D.J."/>
            <person name="Vicente J."/>
            <person name="Grant M."/>
        </authorList>
    </citation>
    <scope>NUCLEOTIDE SEQUENCE [LARGE SCALE GENOMIC DNA]</scope>
    <source>
        <strain evidence="11 12">NCPPB 101</strain>
    </source>
</reference>
<dbReference type="NCBIfam" id="TIGR02857">
    <property type="entry name" value="CydD"/>
    <property type="match status" value="1"/>
</dbReference>
<dbReference type="InterPro" id="IPR036640">
    <property type="entry name" value="ABC1_TM_sf"/>
</dbReference>
<keyword evidence="2 8" id="KW-0812">Transmembrane</keyword>
<dbReference type="InterPro" id="IPR003593">
    <property type="entry name" value="AAA+_ATPase"/>
</dbReference>
<dbReference type="InterPro" id="IPR017871">
    <property type="entry name" value="ABC_transporter-like_CS"/>
</dbReference>
<feature type="domain" description="ABC transmembrane type-1" evidence="10">
    <location>
        <begin position="53"/>
        <end position="340"/>
    </location>
</feature>
<dbReference type="PROSITE" id="PS50929">
    <property type="entry name" value="ABC_TM1F"/>
    <property type="match status" value="1"/>
</dbReference>
<dbReference type="CDD" id="cd18584">
    <property type="entry name" value="ABC_6TM_AarD_CydD"/>
    <property type="match status" value="1"/>
</dbReference>
<dbReference type="EMBL" id="JAJGQJ010000002">
    <property type="protein sequence ID" value="MCC4618868.1"/>
    <property type="molecule type" value="Genomic_DNA"/>
</dbReference>
<feature type="domain" description="ABC transporter" evidence="9">
    <location>
        <begin position="381"/>
        <end position="587"/>
    </location>
</feature>
<feature type="transmembrane region" description="Helical" evidence="8">
    <location>
        <begin position="272"/>
        <end position="295"/>
    </location>
</feature>
<dbReference type="PROSITE" id="PS00211">
    <property type="entry name" value="ABC_TRANSPORTER_1"/>
    <property type="match status" value="1"/>
</dbReference>
<evidence type="ECO:0000256" key="3">
    <source>
        <dbReference type="ARBA" id="ARBA00022741"/>
    </source>
</evidence>
<dbReference type="PANTHER" id="PTHR24221">
    <property type="entry name" value="ATP-BINDING CASSETTE SUB-FAMILY B"/>
    <property type="match status" value="1"/>
</dbReference>
<keyword evidence="6 8" id="KW-0472">Membrane</keyword>
<accession>A0ABS8H9M4</accession>
<feature type="transmembrane region" description="Helical" evidence="8">
    <location>
        <begin position="202"/>
        <end position="218"/>
    </location>
</feature>
<protein>
    <submittedName>
        <fullName evidence="11">Thiol reductant ABC exporter subunit CydD</fullName>
    </submittedName>
</protein>
<dbReference type="RefSeq" id="WP_033898324.1">
    <property type="nucleotide sequence ID" value="NZ_CAWQPJ010000100.1"/>
</dbReference>
<dbReference type="SUPFAM" id="SSF90123">
    <property type="entry name" value="ABC transporter transmembrane region"/>
    <property type="match status" value="1"/>
</dbReference>
<evidence type="ECO:0000256" key="7">
    <source>
        <dbReference type="SAM" id="MobiDB-lite"/>
    </source>
</evidence>
<name>A0ABS8H9M4_9XANT</name>
<evidence type="ECO:0000259" key="9">
    <source>
        <dbReference type="PROSITE" id="PS50893"/>
    </source>
</evidence>
<feature type="transmembrane region" description="Helical" evidence="8">
    <location>
        <begin position="53"/>
        <end position="76"/>
    </location>
</feature>
<keyword evidence="5 8" id="KW-1133">Transmembrane helix</keyword>
<dbReference type="Gene3D" id="3.40.50.300">
    <property type="entry name" value="P-loop containing nucleotide triphosphate hydrolases"/>
    <property type="match status" value="1"/>
</dbReference>
<evidence type="ECO:0000256" key="1">
    <source>
        <dbReference type="ARBA" id="ARBA00004651"/>
    </source>
</evidence>
<dbReference type="Gene3D" id="1.20.1560.10">
    <property type="entry name" value="ABC transporter type 1, transmembrane domain"/>
    <property type="match status" value="1"/>
</dbReference>
<keyword evidence="12" id="KW-1185">Reference proteome</keyword>
<evidence type="ECO:0000256" key="2">
    <source>
        <dbReference type="ARBA" id="ARBA00022692"/>
    </source>
</evidence>
<evidence type="ECO:0000256" key="8">
    <source>
        <dbReference type="SAM" id="Phobius"/>
    </source>
</evidence>
<dbReference type="Pfam" id="PF00664">
    <property type="entry name" value="ABC_membrane"/>
    <property type="match status" value="1"/>
</dbReference>
<evidence type="ECO:0000256" key="4">
    <source>
        <dbReference type="ARBA" id="ARBA00022840"/>
    </source>
</evidence>
<evidence type="ECO:0000313" key="12">
    <source>
        <dbReference type="Proteomes" id="UP001199206"/>
    </source>
</evidence>
<feature type="region of interest" description="Disordered" evidence="7">
    <location>
        <begin position="1"/>
        <end position="36"/>
    </location>
</feature>
<proteinExistence type="predicted"/>
<dbReference type="SMART" id="SM00382">
    <property type="entry name" value="AAA"/>
    <property type="match status" value="1"/>
</dbReference>
<dbReference type="InterPro" id="IPR027417">
    <property type="entry name" value="P-loop_NTPase"/>
</dbReference>